<dbReference type="GO" id="GO:0003677">
    <property type="term" value="F:DNA binding"/>
    <property type="evidence" value="ECO:0007669"/>
    <property type="project" value="UniProtKB-KW"/>
</dbReference>
<keyword evidence="2" id="KW-0536">Nodulation</keyword>
<gene>
    <name evidence="8" type="ORF">RRH01S_25_00530</name>
</gene>
<evidence type="ECO:0000256" key="1">
    <source>
        <dbReference type="ARBA" id="ARBA00009437"/>
    </source>
</evidence>
<dbReference type="Pfam" id="PF03466">
    <property type="entry name" value="LysR_substrate"/>
    <property type="match status" value="1"/>
</dbReference>
<protein>
    <submittedName>
        <fullName evidence="8">LysR family transcriptional regulator</fullName>
    </submittedName>
</protein>
<dbReference type="Gene3D" id="3.40.190.10">
    <property type="entry name" value="Periplasmic binding protein-like II"/>
    <property type="match status" value="2"/>
</dbReference>
<dbReference type="AlphaFoldDB" id="A0AA87U7X4"/>
<evidence type="ECO:0000256" key="4">
    <source>
        <dbReference type="ARBA" id="ARBA00023125"/>
    </source>
</evidence>
<reference evidence="8 9" key="1">
    <citation type="submission" date="2014-05" db="EMBL/GenBank/DDBJ databases">
        <title>Whole genome shotgun sequence of Rhizobium rhizogenes NBRC 13257.</title>
        <authorList>
            <person name="Katano-Makiyama Y."/>
            <person name="Hosoyama A."/>
            <person name="Hashimoto M."/>
            <person name="Hosoyama Y."/>
            <person name="Noguchi M."/>
            <person name="Tsuchikane K."/>
            <person name="Kimura A."/>
            <person name="Ohji S."/>
            <person name="Ichikawa N."/>
            <person name="Yamazoe A."/>
            <person name="Fujita N."/>
        </authorList>
    </citation>
    <scope>NUCLEOTIDE SEQUENCE [LARGE SCALE GENOMIC DNA]</scope>
    <source>
        <strain evidence="8 9">NBRC 13257</strain>
    </source>
</reference>
<dbReference type="InterPro" id="IPR050389">
    <property type="entry name" value="LysR-type_TF"/>
</dbReference>
<evidence type="ECO:0000259" key="7">
    <source>
        <dbReference type="PROSITE" id="PS50931"/>
    </source>
</evidence>
<dbReference type="InterPro" id="IPR036390">
    <property type="entry name" value="WH_DNA-bd_sf"/>
</dbReference>
<evidence type="ECO:0000256" key="6">
    <source>
        <dbReference type="ARBA" id="ARBA00023163"/>
    </source>
</evidence>
<feature type="domain" description="HTH lysR-type" evidence="7">
    <location>
        <begin position="1"/>
        <end position="59"/>
    </location>
</feature>
<name>A0AA87U7X4_RHIRH</name>
<dbReference type="PROSITE" id="PS50931">
    <property type="entry name" value="HTH_LYSR"/>
    <property type="match status" value="1"/>
</dbReference>
<dbReference type="PANTHER" id="PTHR30118:SF15">
    <property type="entry name" value="TRANSCRIPTIONAL REGULATORY PROTEIN"/>
    <property type="match status" value="1"/>
</dbReference>
<keyword evidence="5" id="KW-0010">Activator</keyword>
<dbReference type="InterPro" id="IPR036388">
    <property type="entry name" value="WH-like_DNA-bd_sf"/>
</dbReference>
<dbReference type="InterPro" id="IPR005119">
    <property type="entry name" value="LysR_subst-bd"/>
</dbReference>
<dbReference type="InterPro" id="IPR000847">
    <property type="entry name" value="LysR_HTH_N"/>
</dbReference>
<dbReference type="EMBL" id="BAYX01000025">
    <property type="protein sequence ID" value="GAJ96759.1"/>
    <property type="molecule type" value="Genomic_DNA"/>
</dbReference>
<dbReference type="Gene3D" id="1.10.10.10">
    <property type="entry name" value="Winged helix-like DNA-binding domain superfamily/Winged helix DNA-binding domain"/>
    <property type="match status" value="1"/>
</dbReference>
<dbReference type="SUPFAM" id="SSF53850">
    <property type="entry name" value="Periplasmic binding protein-like II"/>
    <property type="match status" value="1"/>
</dbReference>
<evidence type="ECO:0000313" key="8">
    <source>
        <dbReference type="EMBL" id="GAJ96759.1"/>
    </source>
</evidence>
<dbReference type="RefSeq" id="WP_042477124.1">
    <property type="nucleotide sequence ID" value="NZ_BAYX01000025.1"/>
</dbReference>
<keyword evidence="4" id="KW-0238">DNA-binding</keyword>
<comment type="caution">
    <text evidence="8">The sequence shown here is derived from an EMBL/GenBank/DDBJ whole genome shotgun (WGS) entry which is preliminary data.</text>
</comment>
<sequence length="296" mass="33425">MTDLNLIRAFIAIYETESVSGAAVKLNLTQPSVSHALGRLRDMLDDTLFTRTRDGMKPTFVAERMYGIFRSALSEIETAIASRWNFDPKSSNQVFKLAFSDLGEMTFLPHILPRLSREAPKIGIEVVELEVEKLDDWFATGKIDAAIFNSTSAKVQSRSEPIFQEHYVCLVSARHPRIRDQISLEQYLSEGHIVVSSHSGHRQVEDQIRAIGATRQVSLRLPHFIGLHDIVAKTELLATLPSRTAHMFAGSGMVRYCTIPLPIPEFEVRLHWRETDGEIEAQAWLREILKSCLQGL</sequence>
<dbReference type="Pfam" id="PF00126">
    <property type="entry name" value="HTH_1"/>
    <property type="match status" value="1"/>
</dbReference>
<dbReference type="CDD" id="cd08459">
    <property type="entry name" value="PBP2_DntR_NahR_LinR_like"/>
    <property type="match status" value="1"/>
</dbReference>
<accession>A0AA87U7X4</accession>
<organism evidence="8 9">
    <name type="scientific">Rhizobium rhizogenes NBRC 13257</name>
    <dbReference type="NCBI Taxonomy" id="1220581"/>
    <lineage>
        <taxon>Bacteria</taxon>
        <taxon>Pseudomonadati</taxon>
        <taxon>Pseudomonadota</taxon>
        <taxon>Alphaproteobacteria</taxon>
        <taxon>Hyphomicrobiales</taxon>
        <taxon>Rhizobiaceae</taxon>
        <taxon>Rhizobium/Agrobacterium group</taxon>
        <taxon>Rhizobium</taxon>
    </lineage>
</organism>
<dbReference type="GO" id="GO:0003700">
    <property type="term" value="F:DNA-binding transcription factor activity"/>
    <property type="evidence" value="ECO:0007669"/>
    <property type="project" value="InterPro"/>
</dbReference>
<dbReference type="PRINTS" id="PR00039">
    <property type="entry name" value="HTHLYSR"/>
</dbReference>
<evidence type="ECO:0000256" key="2">
    <source>
        <dbReference type="ARBA" id="ARBA00022458"/>
    </source>
</evidence>
<evidence type="ECO:0000256" key="3">
    <source>
        <dbReference type="ARBA" id="ARBA00023015"/>
    </source>
</evidence>
<comment type="similarity">
    <text evidence="1">Belongs to the LysR transcriptional regulatory family.</text>
</comment>
<keyword evidence="3" id="KW-0805">Transcription regulation</keyword>
<evidence type="ECO:0000256" key="5">
    <source>
        <dbReference type="ARBA" id="ARBA00023159"/>
    </source>
</evidence>
<evidence type="ECO:0000313" key="9">
    <source>
        <dbReference type="Proteomes" id="UP000026941"/>
    </source>
</evidence>
<dbReference type="Proteomes" id="UP000026941">
    <property type="component" value="Unassembled WGS sequence"/>
</dbReference>
<dbReference type="SUPFAM" id="SSF46785">
    <property type="entry name" value="Winged helix' DNA-binding domain"/>
    <property type="match status" value="1"/>
</dbReference>
<dbReference type="PANTHER" id="PTHR30118">
    <property type="entry name" value="HTH-TYPE TRANSCRIPTIONAL REGULATOR LEUO-RELATED"/>
    <property type="match status" value="1"/>
</dbReference>
<keyword evidence="6" id="KW-0804">Transcription</keyword>
<proteinExistence type="inferred from homology"/>